<dbReference type="AlphaFoldDB" id="A0A166WN36"/>
<dbReference type="EMBL" id="KV417481">
    <property type="protein sequence ID" value="KZP33927.1"/>
    <property type="molecule type" value="Genomic_DNA"/>
</dbReference>
<gene>
    <name evidence="2" type="ORF">FIBSPDRAFT_943027</name>
</gene>
<evidence type="ECO:0000256" key="1">
    <source>
        <dbReference type="SAM" id="MobiDB-lite"/>
    </source>
</evidence>
<accession>A0A166WN36</accession>
<dbReference type="Proteomes" id="UP000076532">
    <property type="component" value="Unassembled WGS sequence"/>
</dbReference>
<organism evidence="2 3">
    <name type="scientific">Athelia psychrophila</name>
    <dbReference type="NCBI Taxonomy" id="1759441"/>
    <lineage>
        <taxon>Eukaryota</taxon>
        <taxon>Fungi</taxon>
        <taxon>Dikarya</taxon>
        <taxon>Basidiomycota</taxon>
        <taxon>Agaricomycotina</taxon>
        <taxon>Agaricomycetes</taxon>
        <taxon>Agaricomycetidae</taxon>
        <taxon>Atheliales</taxon>
        <taxon>Atheliaceae</taxon>
        <taxon>Athelia</taxon>
    </lineage>
</organism>
<name>A0A166WN36_9AGAM</name>
<sequence>MSENCQPNQFTFDGDGGPRGNNNPSDVNFGPAQQVRAGPSFMDELMPGETEPFGNLASAPQPTVDWAALVHQVATFGEDLVFNNPNLNVFFLHEPPSDTPTNGPPLNPLMVDELLTDESVLDSALFTMLAPVDSAVIRHPSLTADVKAQRKVNACVNALRNKELGDSIREFEALKLQQVDTLSIKHTVPIT</sequence>
<feature type="region of interest" description="Disordered" evidence="1">
    <location>
        <begin position="1"/>
        <end position="34"/>
    </location>
</feature>
<proteinExistence type="predicted"/>
<feature type="compositionally biased region" description="Polar residues" evidence="1">
    <location>
        <begin position="1"/>
        <end position="11"/>
    </location>
</feature>
<evidence type="ECO:0000313" key="3">
    <source>
        <dbReference type="Proteomes" id="UP000076532"/>
    </source>
</evidence>
<protein>
    <submittedName>
        <fullName evidence="2">Uncharacterized protein</fullName>
    </submittedName>
</protein>
<evidence type="ECO:0000313" key="2">
    <source>
        <dbReference type="EMBL" id="KZP33927.1"/>
    </source>
</evidence>
<reference evidence="2 3" key="1">
    <citation type="journal article" date="2016" name="Mol. Biol. Evol.">
        <title>Comparative Genomics of Early-Diverging Mushroom-Forming Fungi Provides Insights into the Origins of Lignocellulose Decay Capabilities.</title>
        <authorList>
            <person name="Nagy L.G."/>
            <person name="Riley R."/>
            <person name="Tritt A."/>
            <person name="Adam C."/>
            <person name="Daum C."/>
            <person name="Floudas D."/>
            <person name="Sun H."/>
            <person name="Yadav J.S."/>
            <person name="Pangilinan J."/>
            <person name="Larsson K.H."/>
            <person name="Matsuura K."/>
            <person name="Barry K."/>
            <person name="Labutti K."/>
            <person name="Kuo R."/>
            <person name="Ohm R.A."/>
            <person name="Bhattacharya S.S."/>
            <person name="Shirouzu T."/>
            <person name="Yoshinaga Y."/>
            <person name="Martin F.M."/>
            <person name="Grigoriev I.V."/>
            <person name="Hibbett D.S."/>
        </authorList>
    </citation>
    <scope>NUCLEOTIDE SEQUENCE [LARGE SCALE GENOMIC DNA]</scope>
    <source>
        <strain evidence="2 3">CBS 109695</strain>
    </source>
</reference>
<keyword evidence="3" id="KW-1185">Reference proteome</keyword>